<dbReference type="Proteomes" id="UP000464378">
    <property type="component" value="Chromosome"/>
</dbReference>
<evidence type="ECO:0000256" key="1">
    <source>
        <dbReference type="ARBA" id="ARBA00022741"/>
    </source>
</evidence>
<dbReference type="InterPro" id="IPR025662">
    <property type="entry name" value="Sigma_54_int_dom_ATP-bd_1"/>
</dbReference>
<dbReference type="PANTHER" id="PTHR32071:SF57">
    <property type="entry name" value="C4-DICARBOXYLATE TRANSPORT TRANSCRIPTIONAL REGULATORY PROTEIN DCTD"/>
    <property type="match status" value="1"/>
</dbReference>
<dbReference type="PROSITE" id="PS50045">
    <property type="entry name" value="SIGMA54_INTERACT_4"/>
    <property type="match status" value="1"/>
</dbReference>
<keyword evidence="6" id="KW-0804">Transcription</keyword>
<name>A0A6C2YQN1_9BACT</name>
<dbReference type="SMART" id="SM00382">
    <property type="entry name" value="AAA"/>
    <property type="match status" value="1"/>
</dbReference>
<dbReference type="Gene3D" id="1.10.10.60">
    <property type="entry name" value="Homeodomain-like"/>
    <property type="match status" value="1"/>
</dbReference>
<dbReference type="CDD" id="cd00009">
    <property type="entry name" value="AAA"/>
    <property type="match status" value="1"/>
</dbReference>
<dbReference type="Gene3D" id="2.60.200.20">
    <property type="match status" value="1"/>
</dbReference>
<feature type="region of interest" description="Disordered" evidence="7">
    <location>
        <begin position="139"/>
        <end position="164"/>
    </location>
</feature>
<dbReference type="InterPro" id="IPR008984">
    <property type="entry name" value="SMAD_FHA_dom_sf"/>
</dbReference>
<keyword evidence="11" id="KW-1185">Reference proteome</keyword>
<dbReference type="SUPFAM" id="SSF55781">
    <property type="entry name" value="GAF domain-like"/>
    <property type="match status" value="1"/>
</dbReference>
<dbReference type="SMART" id="SM00065">
    <property type="entry name" value="GAF"/>
    <property type="match status" value="1"/>
</dbReference>
<dbReference type="InterPro" id="IPR003593">
    <property type="entry name" value="AAA+_ATPase"/>
</dbReference>
<feature type="compositionally biased region" description="Polar residues" evidence="7">
    <location>
        <begin position="139"/>
        <end position="148"/>
    </location>
</feature>
<dbReference type="EMBL" id="LR586016">
    <property type="protein sequence ID" value="VIP03641.1"/>
    <property type="molecule type" value="Genomic_DNA"/>
</dbReference>
<dbReference type="PRINTS" id="PR01590">
    <property type="entry name" value="HTHFIS"/>
</dbReference>
<evidence type="ECO:0000259" key="9">
    <source>
        <dbReference type="PROSITE" id="PS50045"/>
    </source>
</evidence>
<dbReference type="SUPFAM" id="SSF52540">
    <property type="entry name" value="P-loop containing nucleoside triphosphate hydrolases"/>
    <property type="match status" value="1"/>
</dbReference>
<dbReference type="SUPFAM" id="SSF46689">
    <property type="entry name" value="Homeodomain-like"/>
    <property type="match status" value="1"/>
</dbReference>
<dbReference type="InterPro" id="IPR027417">
    <property type="entry name" value="P-loop_NTPase"/>
</dbReference>
<reference evidence="10" key="1">
    <citation type="submission" date="2019-04" db="EMBL/GenBank/DDBJ databases">
        <authorList>
            <consortium name="Science for Life Laboratories"/>
        </authorList>
    </citation>
    <scope>NUCLEOTIDE SEQUENCE</scope>
    <source>
        <strain evidence="10">MBLW1</strain>
    </source>
</reference>
<evidence type="ECO:0008006" key="12">
    <source>
        <dbReference type="Google" id="ProtNLM"/>
    </source>
</evidence>
<dbReference type="CDD" id="cd00060">
    <property type="entry name" value="FHA"/>
    <property type="match status" value="1"/>
</dbReference>
<keyword evidence="5" id="KW-0010">Activator</keyword>
<dbReference type="InterPro" id="IPR009057">
    <property type="entry name" value="Homeodomain-like_sf"/>
</dbReference>
<dbReference type="Gene3D" id="3.40.50.300">
    <property type="entry name" value="P-loop containing nucleotide triphosphate hydrolases"/>
    <property type="match status" value="1"/>
</dbReference>
<accession>A0A6C2YQN1</accession>
<keyword evidence="2" id="KW-0067">ATP-binding</keyword>
<evidence type="ECO:0000256" key="4">
    <source>
        <dbReference type="ARBA" id="ARBA00023125"/>
    </source>
</evidence>
<feature type="domain" description="Sigma-54 factor interaction" evidence="9">
    <location>
        <begin position="348"/>
        <end position="577"/>
    </location>
</feature>
<dbReference type="InterPro" id="IPR029016">
    <property type="entry name" value="GAF-like_dom_sf"/>
</dbReference>
<dbReference type="EMBL" id="LR593887">
    <property type="protein sequence ID" value="VTS04650.1"/>
    <property type="molecule type" value="Genomic_DNA"/>
</dbReference>
<dbReference type="Pfam" id="PF02954">
    <property type="entry name" value="HTH_8"/>
    <property type="match status" value="1"/>
</dbReference>
<dbReference type="Pfam" id="PF13185">
    <property type="entry name" value="GAF_2"/>
    <property type="match status" value="1"/>
</dbReference>
<dbReference type="Gene3D" id="3.30.450.40">
    <property type="match status" value="1"/>
</dbReference>
<dbReference type="SUPFAM" id="SSF49879">
    <property type="entry name" value="SMAD/FHA domain"/>
    <property type="match status" value="1"/>
</dbReference>
<dbReference type="PROSITE" id="PS50006">
    <property type="entry name" value="FHA_DOMAIN"/>
    <property type="match status" value="1"/>
</dbReference>
<evidence type="ECO:0000256" key="7">
    <source>
        <dbReference type="SAM" id="MobiDB-lite"/>
    </source>
</evidence>
<dbReference type="GO" id="GO:0005524">
    <property type="term" value="F:ATP binding"/>
    <property type="evidence" value="ECO:0007669"/>
    <property type="project" value="UniProtKB-KW"/>
</dbReference>
<organism evidence="10">
    <name type="scientific">Tuwongella immobilis</name>
    <dbReference type="NCBI Taxonomy" id="692036"/>
    <lineage>
        <taxon>Bacteria</taxon>
        <taxon>Pseudomonadati</taxon>
        <taxon>Planctomycetota</taxon>
        <taxon>Planctomycetia</taxon>
        <taxon>Gemmatales</taxon>
        <taxon>Gemmataceae</taxon>
        <taxon>Tuwongella</taxon>
    </lineage>
</organism>
<dbReference type="FunFam" id="1.10.8.60:FF:000014">
    <property type="entry name" value="DNA-binding transcriptional regulator NtrC"/>
    <property type="match status" value="1"/>
</dbReference>
<dbReference type="InterPro" id="IPR000253">
    <property type="entry name" value="FHA_dom"/>
</dbReference>
<dbReference type="InterPro" id="IPR003018">
    <property type="entry name" value="GAF"/>
</dbReference>
<keyword evidence="3" id="KW-0805">Transcription regulation</keyword>
<dbReference type="AlphaFoldDB" id="A0A6C2YQN1"/>
<gene>
    <name evidence="10" type="ORF">GMBLW1_03190</name>
</gene>
<dbReference type="PROSITE" id="PS00688">
    <property type="entry name" value="SIGMA54_INTERACT_3"/>
    <property type="match status" value="1"/>
</dbReference>
<sequence>MAPTSQAYLVPRLDDGFGEVISLMAGTRYTLGRAASNRIVLKDDLCSRDHAEIWCEDALWYVRDLGSLNGSKINTQPITGERKLAAKDELTFGRSRFLFVRNLGELPKPLVPPTPTKTAIDADGMAIKKRLRETRYLPTSTNAPTAPETSLPDRSTVMVPSLPERPTRDEAIANLYRLGLRMAAAQTSKELAAIVVDGLLESIPAEVGAVLEVGENREMELVAYRHRNSRVETYHKVSQFVSSEVMSTHDALLAVDVDENSELRNRDSLTELRVTSLLCAPVIFDNRTVGLIHIYTGMLEHPLSQEDLEFALAVAKQLGTAWGHLQRQASLTFENRALRDQLRVESELVGTSEVIRRIESQISRVAATHATVLVRGESGSGKELVARAIHTHSPRRDGPLICLNCAAVTESLLESELFGHERGAFTGATEKMIGKFEAADHGTLFLDEIGEMGLNAQSKLLRVLEGHPFERVGGNVPIKVNVRVVAATNRPLEEAIRAGTFRRDLFYRLQVVEIRVPPLRERLDDVPLLAEHFLKRFVRETGRKIRGFTPSALEKLRSHPWPGNVRELRNVIERAVALSVGSVLDVGDIWLSNLDLLDSRQEVDLDEFLPISLEEMEKRHILKVLNHTDWNKSQAAQILGIERSTLDRKIKTYNLQKDG</sequence>
<evidence type="ECO:0000313" key="11">
    <source>
        <dbReference type="Proteomes" id="UP000464378"/>
    </source>
</evidence>
<dbReference type="InterPro" id="IPR025944">
    <property type="entry name" value="Sigma_54_int_dom_CS"/>
</dbReference>
<dbReference type="Gene3D" id="1.10.8.60">
    <property type="match status" value="1"/>
</dbReference>
<dbReference type="PANTHER" id="PTHR32071">
    <property type="entry name" value="TRANSCRIPTIONAL REGULATORY PROTEIN"/>
    <property type="match status" value="1"/>
</dbReference>
<dbReference type="FunFam" id="3.40.50.300:FF:000006">
    <property type="entry name" value="DNA-binding transcriptional regulator NtrC"/>
    <property type="match status" value="1"/>
</dbReference>
<dbReference type="RefSeq" id="WP_162658811.1">
    <property type="nucleotide sequence ID" value="NZ_LR593887.1"/>
</dbReference>
<dbReference type="KEGG" id="tim:GMBLW1_03190"/>
<evidence type="ECO:0000256" key="5">
    <source>
        <dbReference type="ARBA" id="ARBA00023159"/>
    </source>
</evidence>
<evidence type="ECO:0000259" key="8">
    <source>
        <dbReference type="PROSITE" id="PS50006"/>
    </source>
</evidence>
<dbReference type="InterPro" id="IPR002078">
    <property type="entry name" value="Sigma_54_int"/>
</dbReference>
<keyword evidence="4" id="KW-0238">DNA-binding</keyword>
<dbReference type="Pfam" id="PF00498">
    <property type="entry name" value="FHA"/>
    <property type="match status" value="1"/>
</dbReference>
<feature type="domain" description="FHA" evidence="8">
    <location>
        <begin position="29"/>
        <end position="78"/>
    </location>
</feature>
<keyword evidence="1" id="KW-0547">Nucleotide-binding</keyword>
<dbReference type="InParanoid" id="A0A6C2YQN1"/>
<proteinExistence type="predicted"/>
<dbReference type="InterPro" id="IPR002197">
    <property type="entry name" value="HTH_Fis"/>
</dbReference>
<dbReference type="Pfam" id="PF25601">
    <property type="entry name" value="AAA_lid_14"/>
    <property type="match status" value="1"/>
</dbReference>
<protein>
    <recommendedName>
        <fullName evidence="12">Sigma-54 factor interaction domain-containing protein</fullName>
    </recommendedName>
</protein>
<evidence type="ECO:0000256" key="6">
    <source>
        <dbReference type="ARBA" id="ARBA00023163"/>
    </source>
</evidence>
<evidence type="ECO:0000313" key="10">
    <source>
        <dbReference type="EMBL" id="VIP03641.1"/>
    </source>
</evidence>
<evidence type="ECO:0000256" key="2">
    <source>
        <dbReference type="ARBA" id="ARBA00022840"/>
    </source>
</evidence>
<dbReference type="SMART" id="SM00240">
    <property type="entry name" value="FHA"/>
    <property type="match status" value="1"/>
</dbReference>
<dbReference type="PROSITE" id="PS00675">
    <property type="entry name" value="SIGMA54_INTERACT_1"/>
    <property type="match status" value="1"/>
</dbReference>
<evidence type="ECO:0000256" key="3">
    <source>
        <dbReference type="ARBA" id="ARBA00023015"/>
    </source>
</evidence>
<dbReference type="Pfam" id="PF00158">
    <property type="entry name" value="Sigma54_activat"/>
    <property type="match status" value="1"/>
</dbReference>
<dbReference type="GO" id="GO:0006355">
    <property type="term" value="P:regulation of DNA-templated transcription"/>
    <property type="evidence" value="ECO:0007669"/>
    <property type="project" value="InterPro"/>
</dbReference>
<dbReference type="InterPro" id="IPR058031">
    <property type="entry name" value="AAA_lid_NorR"/>
</dbReference>
<dbReference type="GO" id="GO:0043565">
    <property type="term" value="F:sequence-specific DNA binding"/>
    <property type="evidence" value="ECO:0007669"/>
    <property type="project" value="InterPro"/>
</dbReference>